<dbReference type="Proteomes" id="UP001491310">
    <property type="component" value="Unassembled WGS sequence"/>
</dbReference>
<reference evidence="1 2" key="1">
    <citation type="journal article" date="2024" name="Nat. Commun.">
        <title>Phylogenomics reveals the evolutionary origins of lichenization in chlorophyte algae.</title>
        <authorList>
            <person name="Puginier C."/>
            <person name="Libourel C."/>
            <person name="Otte J."/>
            <person name="Skaloud P."/>
            <person name="Haon M."/>
            <person name="Grisel S."/>
            <person name="Petersen M."/>
            <person name="Berrin J.G."/>
            <person name="Delaux P.M."/>
            <person name="Dal Grande F."/>
            <person name="Keller J."/>
        </authorList>
    </citation>
    <scope>NUCLEOTIDE SEQUENCE [LARGE SCALE GENOMIC DNA]</scope>
    <source>
        <strain evidence="1 2">SAG 216-7</strain>
    </source>
</reference>
<accession>A0ABR2YGF6</accession>
<organism evidence="1 2">
    <name type="scientific">Coccomyxa subellipsoidea</name>
    <dbReference type="NCBI Taxonomy" id="248742"/>
    <lineage>
        <taxon>Eukaryota</taxon>
        <taxon>Viridiplantae</taxon>
        <taxon>Chlorophyta</taxon>
        <taxon>core chlorophytes</taxon>
        <taxon>Trebouxiophyceae</taxon>
        <taxon>Trebouxiophyceae incertae sedis</taxon>
        <taxon>Coccomyxaceae</taxon>
        <taxon>Coccomyxa</taxon>
    </lineage>
</organism>
<protein>
    <recommendedName>
        <fullName evidence="3">DUF3445 domain-containing protein</fullName>
    </recommendedName>
</protein>
<dbReference type="EMBL" id="JALJOT010000012">
    <property type="protein sequence ID" value="KAK9904897.1"/>
    <property type="molecule type" value="Genomic_DNA"/>
</dbReference>
<sequence length="400" mass="45019">MQCALPTGSQAAPPRARPQCSAAVRCHLGAVPTSQPGESNANSKCPIMRLVNGTKGLLRSAAPAVEAPTRHFSHDVFEYTPFSAPNYQGKYKMTMGLEPMHPMDWIEIDEHYDEEMALRRKLMKEKRDIVLHSLPGADAANAEMLELLADFLPKRFPDRFTKDGNVLINHSTGDVWNLADPSLDPLEVSALLVQEDLCVMTADEQGVLRFVSGAVLFPQRWSLLEKIGADMRRIHDPVPIFNDQMLKPVSNFMDRLAPNKPFYRANWTISDNPELFQPLVEEDILAANAGEIINDKVWGETEPITVQNAGERLQTRCERETLSRFPKTGAILFTIRTHMHKLNTFEKKPDKAWELARALRNLPHDLVKYKTIAAFKDQALAYLDKISMAPQASKPEPFLP</sequence>
<evidence type="ECO:0000313" key="1">
    <source>
        <dbReference type="EMBL" id="KAK9904897.1"/>
    </source>
</evidence>
<name>A0ABR2YGF6_9CHLO</name>
<gene>
    <name evidence="1" type="ORF">WJX75_005075</name>
</gene>
<dbReference type="Pfam" id="PF11927">
    <property type="entry name" value="HODM_asu-like"/>
    <property type="match status" value="1"/>
</dbReference>
<keyword evidence="2" id="KW-1185">Reference proteome</keyword>
<proteinExistence type="predicted"/>
<dbReference type="InterPro" id="IPR021848">
    <property type="entry name" value="HODM_asu-like"/>
</dbReference>
<evidence type="ECO:0000313" key="2">
    <source>
        <dbReference type="Proteomes" id="UP001491310"/>
    </source>
</evidence>
<evidence type="ECO:0008006" key="3">
    <source>
        <dbReference type="Google" id="ProtNLM"/>
    </source>
</evidence>
<comment type="caution">
    <text evidence="1">The sequence shown here is derived from an EMBL/GenBank/DDBJ whole genome shotgun (WGS) entry which is preliminary data.</text>
</comment>